<feature type="compositionally biased region" description="Polar residues" evidence="1">
    <location>
        <begin position="331"/>
        <end position="348"/>
    </location>
</feature>
<reference evidence="4" key="1">
    <citation type="submission" date="2021-06" db="EMBL/GenBank/DDBJ databases">
        <authorList>
            <person name="Kallberg Y."/>
            <person name="Tangrot J."/>
            <person name="Rosling A."/>
        </authorList>
    </citation>
    <scope>NUCLEOTIDE SEQUENCE</scope>
    <source>
        <strain evidence="4">UK204</strain>
    </source>
</reference>
<feature type="region of interest" description="Disordered" evidence="1">
    <location>
        <begin position="661"/>
        <end position="684"/>
    </location>
</feature>
<dbReference type="Proteomes" id="UP000789570">
    <property type="component" value="Unassembled WGS sequence"/>
</dbReference>
<feature type="compositionally biased region" description="Basic and acidic residues" evidence="1">
    <location>
        <begin position="675"/>
        <end position="684"/>
    </location>
</feature>
<proteinExistence type="predicted"/>
<feature type="region of interest" description="Disordered" evidence="1">
    <location>
        <begin position="97"/>
        <end position="121"/>
    </location>
</feature>
<sequence length="735" mass="82151">MPSVDNSHEESQYVSTLFTWSQWGEHVCIAGSFDPPTPTWTPIDMPKNSDGVHEAILKLLPNKKYYYKFVIDDNWVLDPTLDSFPDDQGNFNHEICVDPVPDEKSYEKPVAEDPPRNEEEVPDVPKVVVEEIHLNDEKVGESNVTDENDELTNEPLDKREPTEIVISPEIEEPSPASIINDDVSKETINEPVSTEYVAIDNSPDPIVDDDESKDEPVSAEYVATEIPPAPIVDDDVSKYEPVSGENVATEIPPAPIVDDDVSKDEPLSAKNVAIENLQYIESQNTSKPIKMKINPVDIDEDVEEINISHNSTLEQERKVGTDDKKSPNIPPQGTVQIEDSKISKTSTVDPTELDMFNNLTWAKDDLSDDDVDVSSSWLEPPMADYVDPPSTWDLNKSESVVWAEDSPDSNIEWPDIVHAKQEQLASSWRDELLKKSEEHANDEGIQSREETASEQIKHSNEALLNEIPSSTNINDSLKNLTDLNNEKSPVNRTFVEENSEKKKVLEFKESVVEREHDVLKNKLVIKENITYEDVYTTFEKPESSATASMKISSIPTVVTAAPVIVDNTMSQDKQLDDYLDQGIEEENRSREQHDFVISKTIEVLKNLEQEPQSISNAPGAKISQRKIISFSPNSSPGESTRNVDTCIQNIATLSSRGISTQTKETTTIKSKSKKPKEMTTSREISQKDPILAVQRNDIVDSGGGIIYLVTSLATTFTLGIISMLFKAVFGKKKNK</sequence>
<feature type="region of interest" description="Disordered" evidence="1">
    <location>
        <begin position="364"/>
        <end position="391"/>
    </location>
</feature>
<dbReference type="InterPro" id="IPR014756">
    <property type="entry name" value="Ig_E-set"/>
</dbReference>
<feature type="compositionally biased region" description="Basic and acidic residues" evidence="1">
    <location>
        <begin position="314"/>
        <end position="326"/>
    </location>
</feature>
<keyword evidence="2" id="KW-0812">Transmembrane</keyword>
<protein>
    <submittedName>
        <fullName evidence="4">6403_t:CDS:1</fullName>
    </submittedName>
</protein>
<dbReference type="Gene3D" id="2.60.40.10">
    <property type="entry name" value="Immunoglobulins"/>
    <property type="match status" value="1"/>
</dbReference>
<keyword evidence="2" id="KW-0472">Membrane</keyword>
<evidence type="ECO:0000313" key="5">
    <source>
        <dbReference type="Proteomes" id="UP000789570"/>
    </source>
</evidence>
<dbReference type="InterPro" id="IPR013783">
    <property type="entry name" value="Ig-like_fold"/>
</dbReference>
<accession>A0A9N9DFK7</accession>
<feature type="region of interest" description="Disordered" evidence="1">
    <location>
        <begin position="437"/>
        <end position="456"/>
    </location>
</feature>
<evidence type="ECO:0000259" key="3">
    <source>
        <dbReference type="Pfam" id="PF16561"/>
    </source>
</evidence>
<feature type="domain" description="AMP-activated protein kinase glycogen-binding" evidence="3">
    <location>
        <begin position="14"/>
        <end position="98"/>
    </location>
</feature>
<dbReference type="InterPro" id="IPR032640">
    <property type="entry name" value="AMPK1_CBM"/>
</dbReference>
<dbReference type="EMBL" id="CAJVPQ010003753">
    <property type="protein sequence ID" value="CAG8636520.1"/>
    <property type="molecule type" value="Genomic_DNA"/>
</dbReference>
<feature type="compositionally biased region" description="Basic and acidic residues" evidence="1">
    <location>
        <begin position="101"/>
        <end position="119"/>
    </location>
</feature>
<evidence type="ECO:0000313" key="4">
    <source>
        <dbReference type="EMBL" id="CAG8636520.1"/>
    </source>
</evidence>
<dbReference type="SUPFAM" id="SSF81296">
    <property type="entry name" value="E set domains"/>
    <property type="match status" value="1"/>
</dbReference>
<gene>
    <name evidence="4" type="ORF">FCALED_LOCUS10343</name>
</gene>
<dbReference type="AlphaFoldDB" id="A0A9N9DFK7"/>
<keyword evidence="5" id="KW-1185">Reference proteome</keyword>
<dbReference type="Pfam" id="PF16561">
    <property type="entry name" value="AMPK1_CBM"/>
    <property type="match status" value="1"/>
</dbReference>
<organism evidence="4 5">
    <name type="scientific">Funneliformis caledonium</name>
    <dbReference type="NCBI Taxonomy" id="1117310"/>
    <lineage>
        <taxon>Eukaryota</taxon>
        <taxon>Fungi</taxon>
        <taxon>Fungi incertae sedis</taxon>
        <taxon>Mucoromycota</taxon>
        <taxon>Glomeromycotina</taxon>
        <taxon>Glomeromycetes</taxon>
        <taxon>Glomerales</taxon>
        <taxon>Glomeraceae</taxon>
        <taxon>Funneliformis</taxon>
    </lineage>
</organism>
<comment type="caution">
    <text evidence="4">The sequence shown here is derived from an EMBL/GenBank/DDBJ whole genome shotgun (WGS) entry which is preliminary data.</text>
</comment>
<feature type="transmembrane region" description="Helical" evidence="2">
    <location>
        <begin position="705"/>
        <end position="729"/>
    </location>
</feature>
<dbReference type="OrthoDB" id="2447900at2759"/>
<evidence type="ECO:0000256" key="2">
    <source>
        <dbReference type="SAM" id="Phobius"/>
    </source>
</evidence>
<dbReference type="CDD" id="cd02859">
    <property type="entry name" value="E_set_AMPKbeta_like_N"/>
    <property type="match status" value="1"/>
</dbReference>
<name>A0A9N9DFK7_9GLOM</name>
<keyword evidence="2" id="KW-1133">Transmembrane helix</keyword>
<feature type="region of interest" description="Disordered" evidence="1">
    <location>
        <begin position="308"/>
        <end position="348"/>
    </location>
</feature>
<evidence type="ECO:0000256" key="1">
    <source>
        <dbReference type="SAM" id="MobiDB-lite"/>
    </source>
</evidence>